<feature type="compositionally biased region" description="Acidic residues" evidence="1">
    <location>
        <begin position="139"/>
        <end position="148"/>
    </location>
</feature>
<comment type="caution">
    <text evidence="5">The sequence shown here is derived from an EMBL/GenBank/DDBJ whole genome shotgun (WGS) entry which is preliminary data.</text>
</comment>
<dbReference type="InterPro" id="IPR043502">
    <property type="entry name" value="DNA/RNA_pol_sf"/>
</dbReference>
<dbReference type="STRING" id="210143.A0A1R3JHG4"/>
<dbReference type="Gene3D" id="2.40.70.10">
    <property type="entry name" value="Acid Proteases"/>
    <property type="match status" value="1"/>
</dbReference>
<dbReference type="Pfam" id="PF07727">
    <property type="entry name" value="RVT_2"/>
    <property type="match status" value="1"/>
</dbReference>
<evidence type="ECO:0000256" key="1">
    <source>
        <dbReference type="SAM" id="MobiDB-lite"/>
    </source>
</evidence>
<accession>A0A1R3JHG4</accession>
<keyword evidence="6" id="KW-1185">Reference proteome</keyword>
<dbReference type="Pfam" id="PF03732">
    <property type="entry name" value="Retrotrans_gag"/>
    <property type="match status" value="1"/>
</dbReference>
<organism evidence="5 6">
    <name type="scientific">Corchorus capsularis</name>
    <name type="common">Jute</name>
    <dbReference type="NCBI Taxonomy" id="210143"/>
    <lineage>
        <taxon>Eukaryota</taxon>
        <taxon>Viridiplantae</taxon>
        <taxon>Streptophyta</taxon>
        <taxon>Embryophyta</taxon>
        <taxon>Tracheophyta</taxon>
        <taxon>Spermatophyta</taxon>
        <taxon>Magnoliopsida</taxon>
        <taxon>eudicotyledons</taxon>
        <taxon>Gunneridae</taxon>
        <taxon>Pentapetalae</taxon>
        <taxon>rosids</taxon>
        <taxon>malvids</taxon>
        <taxon>Malvales</taxon>
        <taxon>Malvaceae</taxon>
        <taxon>Grewioideae</taxon>
        <taxon>Apeibeae</taxon>
        <taxon>Corchorus</taxon>
    </lineage>
</organism>
<dbReference type="SUPFAM" id="SSF56672">
    <property type="entry name" value="DNA/RNA polymerases"/>
    <property type="match status" value="1"/>
</dbReference>
<dbReference type="PANTHER" id="PTHR33067">
    <property type="entry name" value="RNA-DIRECTED DNA POLYMERASE-RELATED"/>
    <property type="match status" value="1"/>
</dbReference>
<name>A0A1R3JHG4_COCAP</name>
<dbReference type="OrthoDB" id="778454at2759"/>
<dbReference type="Proteomes" id="UP000188268">
    <property type="component" value="Unassembled WGS sequence"/>
</dbReference>
<dbReference type="Pfam" id="PF25597">
    <property type="entry name" value="SH3_retrovirus"/>
    <property type="match status" value="1"/>
</dbReference>
<reference evidence="5 6" key="1">
    <citation type="submission" date="2013-09" db="EMBL/GenBank/DDBJ databases">
        <title>Corchorus capsularis genome sequencing.</title>
        <authorList>
            <person name="Alam M."/>
            <person name="Haque M.S."/>
            <person name="Islam M.S."/>
            <person name="Emdad E.M."/>
            <person name="Islam M.M."/>
            <person name="Ahmed B."/>
            <person name="Halim A."/>
            <person name="Hossen Q.M.M."/>
            <person name="Hossain M.Z."/>
            <person name="Ahmed R."/>
            <person name="Khan M.M."/>
            <person name="Islam R."/>
            <person name="Rashid M.M."/>
            <person name="Khan S.A."/>
            <person name="Rahman M.S."/>
            <person name="Alam M."/>
        </authorList>
    </citation>
    <scope>NUCLEOTIDE SEQUENCE [LARGE SCALE GENOMIC DNA]</scope>
    <source>
        <strain evidence="6">cv. CVL-1</strain>
        <tissue evidence="5">Whole seedling</tissue>
    </source>
</reference>
<evidence type="ECO:0000313" key="5">
    <source>
        <dbReference type="EMBL" id="OMO94318.1"/>
    </source>
</evidence>
<feature type="domain" description="Retrotransposon gag" evidence="2">
    <location>
        <begin position="806"/>
        <end position="858"/>
    </location>
</feature>
<dbReference type="InterPro" id="IPR013103">
    <property type="entry name" value="RVT_2"/>
</dbReference>
<gene>
    <name evidence="5" type="ORF">CCACVL1_06062</name>
</gene>
<protein>
    <submittedName>
        <fullName evidence="5">Retrotransposon gag protein</fullName>
    </submittedName>
</protein>
<feature type="region of interest" description="Disordered" evidence="1">
    <location>
        <begin position="559"/>
        <end position="580"/>
    </location>
</feature>
<evidence type="ECO:0000259" key="4">
    <source>
        <dbReference type="Pfam" id="PF25597"/>
    </source>
</evidence>
<proteinExistence type="predicted"/>
<dbReference type="AlphaFoldDB" id="A0A1R3JHG4"/>
<dbReference type="InterPro" id="IPR005162">
    <property type="entry name" value="Retrotrans_gag_dom"/>
</dbReference>
<evidence type="ECO:0000313" key="6">
    <source>
        <dbReference type="Proteomes" id="UP000188268"/>
    </source>
</evidence>
<dbReference type="InterPro" id="IPR057670">
    <property type="entry name" value="SH3_retrovirus"/>
</dbReference>
<evidence type="ECO:0000259" key="3">
    <source>
        <dbReference type="Pfam" id="PF07727"/>
    </source>
</evidence>
<evidence type="ECO:0000259" key="2">
    <source>
        <dbReference type="Pfam" id="PF03732"/>
    </source>
</evidence>
<dbReference type="Gramene" id="OMO94318">
    <property type="protein sequence ID" value="OMO94318"/>
    <property type="gene ID" value="CCACVL1_06062"/>
</dbReference>
<dbReference type="PANTHER" id="PTHR33067:SF15">
    <property type="entry name" value="RNA-DIRECTED DNA POLYMERASE"/>
    <property type="match status" value="1"/>
</dbReference>
<dbReference type="EMBL" id="AWWV01007897">
    <property type="protein sequence ID" value="OMO94318.1"/>
    <property type="molecule type" value="Genomic_DNA"/>
</dbReference>
<feature type="region of interest" description="Disordered" evidence="1">
    <location>
        <begin position="113"/>
        <end position="184"/>
    </location>
</feature>
<feature type="domain" description="Reverse transcriptase Ty1/copia-type" evidence="3">
    <location>
        <begin position="183"/>
        <end position="398"/>
    </location>
</feature>
<sequence length="893" mass="100961">MLSILIFKSMISPWRIIRHSEVKQSRLLATLSTWSPSTPLGFDIPEKVWSGKDPSYAHLKVFGCKAFLHVPKEQRSKLDSKATPCIFVGYGDFEKTEKTSWVVHDDDVILTTVPPRRATNGGDEQGTELSTDEPAIGNDEFDGDDDIAQPDAAGIEQGEQPPLPENTEPQLRRSTRGIFHPPVQLSKGKRPLKNKWVLKLKKDGNKLVRYKARLVVKGFTQKAGIDFDEIFSPVVKMSSIRVVLGLDSSLNLEIEQLDVKTAFFHGDLQKDIYMDQPEGFEVKGKEHMVYMLKNSLYGLKQAPRQWYKKFNSFMVSHLFTRTAADRCVYFRSFGNDFIVLLLYVDDMLIVGRDVELICKLKDDLSRSFDMKDLGPAKQILGMDIIRDRKAGKLRLSQEKSSIDSASGGAFIEKTPAEAWTLVKNMAANTQQFGSREDYSREGNIRRINEVSTHSTTLEQQLQKTNQQIAMLTDLFHVNFLSVLKVCRICSQGHYNDKCPTLEDKTQEVNAVGVQEAYQRKPEPYWRAEQPSQPIWKQRSTKNLIATKGTVSAITLRSRKDLEEPYPTHATQDEGEPSYTKEGELQVPVKEIKIEDEPILIKAIRDGGKDKETAAVKPKDKKEIHFPSRLKKSKPKQLCTNKKRLQGKVSAGANVSAMLQKSLPPMCKDPGTFSITCSIGRSVIENAMLDLGASLSLADGSMVHPKGVVENVLIKVEHFIFPIDIFVMDMEHSKDQSPLLLGRPFLRNSHTKIDVFNGSLTMEFEGDVIHPRISSQSPLKSNDFVYVVNSKWVEKGTIEEFSSTMPAQISKVRQRIASFQQRKDEKFYQAWDRFKMLCVNCPHHGITQHILITYFYQGLGVDDQILVDNINDIPLFDRTPDAAYEALKALSKAP</sequence>
<feature type="domain" description="Retroviral polymerase SH3-like" evidence="4">
    <location>
        <begin position="64"/>
        <end position="92"/>
    </location>
</feature>
<dbReference type="CDD" id="cd00303">
    <property type="entry name" value="retropepsin_like"/>
    <property type="match status" value="1"/>
</dbReference>
<dbReference type="InterPro" id="IPR021109">
    <property type="entry name" value="Peptidase_aspartic_dom_sf"/>
</dbReference>